<dbReference type="Proteomes" id="UP000009286">
    <property type="component" value="Chromosome"/>
</dbReference>
<accession>G2KQT1</accession>
<dbReference type="RefSeq" id="WP_014103632.1">
    <property type="nucleotide sequence ID" value="NC_016026.1"/>
</dbReference>
<gene>
    <name evidence="1" type="ordered locus">MICA_2102</name>
</gene>
<name>G2KQT1_MICAA</name>
<dbReference type="AlphaFoldDB" id="G2KQT1"/>
<keyword evidence="2" id="KW-1185">Reference proteome</keyword>
<dbReference type="STRING" id="856793.MICA_2102"/>
<dbReference type="KEGG" id="mai:MICA_2102"/>
<organism evidence="1 2">
    <name type="scientific">Micavibrio aeruginosavorus (strain ARL-13)</name>
    <dbReference type="NCBI Taxonomy" id="856793"/>
    <lineage>
        <taxon>Bacteria</taxon>
        <taxon>Pseudomonadati</taxon>
        <taxon>Bdellovibrionota</taxon>
        <taxon>Bdellovibrionia</taxon>
        <taxon>Bdellovibrionales</taxon>
        <taxon>Pseudobdellovibrionaceae</taxon>
        <taxon>Micavibrio</taxon>
    </lineage>
</organism>
<reference evidence="1 2" key="1">
    <citation type="journal article" date="2011" name="BMC Genomics">
        <title>Genomic insights into an obligate epibiotic bacterial predator: Micavibrio aeruginosavorus ARL-13.</title>
        <authorList>
            <person name="Wang Z."/>
            <person name="Kadouri D."/>
            <person name="Wu M."/>
        </authorList>
    </citation>
    <scope>NUCLEOTIDE SEQUENCE [LARGE SCALE GENOMIC DNA]</scope>
    <source>
        <strain evidence="1 2">ARL-13</strain>
    </source>
</reference>
<protein>
    <submittedName>
        <fullName evidence="1">Uncharacterized protein</fullName>
    </submittedName>
</protein>
<evidence type="ECO:0000313" key="1">
    <source>
        <dbReference type="EMBL" id="AEP10409.1"/>
    </source>
</evidence>
<evidence type="ECO:0000313" key="2">
    <source>
        <dbReference type="Proteomes" id="UP000009286"/>
    </source>
</evidence>
<dbReference type="EMBL" id="CP002382">
    <property type="protein sequence ID" value="AEP10409.1"/>
    <property type="molecule type" value="Genomic_DNA"/>
</dbReference>
<sequence length="206" mass="22044">MNDFLSSPSRNLLLAGGLAVVLLGGLTALVLATNKPVEEAPKGGLLAFEKTCGAPADVGRAIPDECKTTDAINATFGINLMQEIERIHVRMVSTARRIESGELSDPAKYDACVAEELCAPVPLLPPDVDVAALDPQSTDYLTERTAFWGLVEDRALGREVCQFIRPCDIAMKTGAMQFESVMPQVQSTPAPSADQIIIQQDTTADE</sequence>
<proteinExistence type="predicted"/>
<dbReference type="OrthoDB" id="9822962at2"/>
<dbReference type="HOGENOM" id="CLU_1330669_0_0_5"/>